<dbReference type="Proteomes" id="UP001501343">
    <property type="component" value="Unassembled WGS sequence"/>
</dbReference>
<feature type="domain" description="DUF559" evidence="1">
    <location>
        <begin position="196"/>
        <end position="271"/>
    </location>
</feature>
<sequence>MDISTWIAERGGIAHRADVIGAGFGLAAVRSAMKSDEIEVVRRAWLVQPAASPDVVAAARAGGRVACVSLARRRGWWMPDGVDERLHLRLAPDAGSPRNPKDWDGVVHWTKGIAPVAKRSLEESPEDALAHIATCLPHAQALVVWESAMRCERLSPEVIRAIVWPTEKSRRCASEVNGLSDSGLETIFASAVRSWGVALRQQIVLAGKPVDILIGDRLVVQIDGYAHHSSSAQRTKDIAHDAELRLRGYTVLRFSYAQVIHDWALVERTVRRALASRLHLAD</sequence>
<name>A0ABN2PQD2_9MICO</name>
<dbReference type="Gene3D" id="3.40.960.10">
    <property type="entry name" value="VSR Endonuclease"/>
    <property type="match status" value="1"/>
</dbReference>
<evidence type="ECO:0000259" key="1">
    <source>
        <dbReference type="Pfam" id="PF04480"/>
    </source>
</evidence>
<organism evidence="2 3">
    <name type="scientific">Microbacterium aoyamense</name>
    <dbReference type="NCBI Taxonomy" id="344166"/>
    <lineage>
        <taxon>Bacteria</taxon>
        <taxon>Bacillati</taxon>
        <taxon>Actinomycetota</taxon>
        <taxon>Actinomycetes</taxon>
        <taxon>Micrococcales</taxon>
        <taxon>Microbacteriaceae</taxon>
        <taxon>Microbacterium</taxon>
    </lineage>
</organism>
<dbReference type="RefSeq" id="WP_248148652.1">
    <property type="nucleotide sequence ID" value="NZ_BAAAOF010000004.1"/>
</dbReference>
<protein>
    <recommendedName>
        <fullName evidence="1">DUF559 domain-containing protein</fullName>
    </recommendedName>
</protein>
<dbReference type="InterPro" id="IPR011335">
    <property type="entry name" value="Restrct_endonuc-II-like"/>
</dbReference>
<dbReference type="SUPFAM" id="SSF52980">
    <property type="entry name" value="Restriction endonuclease-like"/>
    <property type="match status" value="1"/>
</dbReference>
<comment type="caution">
    <text evidence="2">The sequence shown here is derived from an EMBL/GenBank/DDBJ whole genome shotgun (WGS) entry which is preliminary data.</text>
</comment>
<dbReference type="EMBL" id="BAAAOF010000004">
    <property type="protein sequence ID" value="GAA1928848.1"/>
    <property type="molecule type" value="Genomic_DNA"/>
</dbReference>
<keyword evidence="3" id="KW-1185">Reference proteome</keyword>
<evidence type="ECO:0000313" key="2">
    <source>
        <dbReference type="EMBL" id="GAA1928848.1"/>
    </source>
</evidence>
<dbReference type="InterPro" id="IPR007569">
    <property type="entry name" value="DUF559"/>
</dbReference>
<dbReference type="Pfam" id="PF04480">
    <property type="entry name" value="DUF559"/>
    <property type="match status" value="1"/>
</dbReference>
<evidence type="ECO:0000313" key="3">
    <source>
        <dbReference type="Proteomes" id="UP001501343"/>
    </source>
</evidence>
<accession>A0ABN2PQD2</accession>
<proteinExistence type="predicted"/>
<reference evidence="2 3" key="1">
    <citation type="journal article" date="2019" name="Int. J. Syst. Evol. Microbiol.">
        <title>The Global Catalogue of Microorganisms (GCM) 10K type strain sequencing project: providing services to taxonomists for standard genome sequencing and annotation.</title>
        <authorList>
            <consortium name="The Broad Institute Genomics Platform"/>
            <consortium name="The Broad Institute Genome Sequencing Center for Infectious Disease"/>
            <person name="Wu L."/>
            <person name="Ma J."/>
        </authorList>
    </citation>
    <scope>NUCLEOTIDE SEQUENCE [LARGE SCALE GENOMIC DNA]</scope>
    <source>
        <strain evidence="2 3">JCM 14900</strain>
    </source>
</reference>
<gene>
    <name evidence="2" type="ORF">GCM10009775_21060</name>
</gene>